<dbReference type="OrthoDB" id="3523179at2"/>
<gene>
    <name evidence="3" type="ORF">SAMN06265360_104156</name>
</gene>
<dbReference type="AlphaFoldDB" id="A0A238VWN5"/>
<evidence type="ECO:0000256" key="1">
    <source>
        <dbReference type="ARBA" id="ARBA00006479"/>
    </source>
</evidence>
<dbReference type="GO" id="GO:0016301">
    <property type="term" value="F:kinase activity"/>
    <property type="evidence" value="ECO:0007669"/>
    <property type="project" value="UniProtKB-KW"/>
</dbReference>
<evidence type="ECO:0000313" key="3">
    <source>
        <dbReference type="EMBL" id="SNR38658.1"/>
    </source>
</evidence>
<dbReference type="SUPFAM" id="SSF46785">
    <property type="entry name" value="Winged helix' DNA-binding domain"/>
    <property type="match status" value="1"/>
</dbReference>
<keyword evidence="3" id="KW-0808">Transferase</keyword>
<dbReference type="RefSeq" id="WP_089300245.1">
    <property type="nucleotide sequence ID" value="NZ_FZNW01000004.1"/>
</dbReference>
<dbReference type="Gene3D" id="3.30.420.40">
    <property type="match status" value="2"/>
</dbReference>
<reference evidence="3 4" key="1">
    <citation type="submission" date="2017-06" db="EMBL/GenBank/DDBJ databases">
        <authorList>
            <person name="Kim H.J."/>
            <person name="Triplett B.A."/>
        </authorList>
    </citation>
    <scope>NUCLEOTIDE SEQUENCE [LARGE SCALE GENOMIC DNA]</scope>
    <source>
        <strain evidence="3 4">DSM 45207</strain>
    </source>
</reference>
<protein>
    <submittedName>
        <fullName evidence="3">Sugar kinase of the NBD/HSP70 family, may contain an N-terminal HTH domain</fullName>
    </submittedName>
</protein>
<dbReference type="InterPro" id="IPR011991">
    <property type="entry name" value="ArsR-like_HTH"/>
</dbReference>
<dbReference type="InterPro" id="IPR036390">
    <property type="entry name" value="WH_DNA-bd_sf"/>
</dbReference>
<comment type="similarity">
    <text evidence="1">Belongs to the ROK (NagC/XylR) family.</text>
</comment>
<accession>A0A238VWN5</accession>
<dbReference type="EMBL" id="FZNW01000004">
    <property type="protein sequence ID" value="SNR38658.1"/>
    <property type="molecule type" value="Genomic_DNA"/>
</dbReference>
<dbReference type="CDD" id="cd00090">
    <property type="entry name" value="HTH_ARSR"/>
    <property type="match status" value="1"/>
</dbReference>
<dbReference type="PANTHER" id="PTHR18964">
    <property type="entry name" value="ROK (REPRESSOR, ORF, KINASE) FAMILY"/>
    <property type="match status" value="1"/>
</dbReference>
<dbReference type="Pfam" id="PF12802">
    <property type="entry name" value="MarR_2"/>
    <property type="match status" value="1"/>
</dbReference>
<sequence length="396" mass="40815">MPARPGTPTLLREINDRTALELLLSSGPLTRAELGERTGLSKVTASQLLARLESRGLVEVVGTRPGGRGPNASVYGVVPSCAYVTGLEIGPDSVTAGIADITGRIVSELTVDPNGSEEPARVVHEVVDKAARSADVPFSRIRAFAIGTPGMVDPRTGDVRFSFDLPRWHGGVLESLRRDLRRPVIIENDVNLAAIAERAGGAAAETNDFALLWLSVGLGLGVVIDGELYRGRSGAAGEIGWLPVPGAPKPATVATPRSGTLPTIGGAFQTLAGGETVLELAAESGYVARTPAEAVEMAVTAGDAAAPLLDELAGRLAVGVASICVVLDPGLVVLAGDVGRAGGEQLATRVQRHAAAMCPNPPAIAVSRVDDNPVLRGAVLAAVDRARADVFTPDRD</sequence>
<dbReference type="GO" id="GO:0003700">
    <property type="term" value="F:DNA-binding transcription factor activity"/>
    <property type="evidence" value="ECO:0007669"/>
    <property type="project" value="InterPro"/>
</dbReference>
<feature type="domain" description="HTH marR-type" evidence="2">
    <location>
        <begin position="19"/>
        <end position="68"/>
    </location>
</feature>
<organism evidence="3 4">
    <name type="scientific">Haloechinothrix alba</name>
    <dbReference type="NCBI Taxonomy" id="664784"/>
    <lineage>
        <taxon>Bacteria</taxon>
        <taxon>Bacillati</taxon>
        <taxon>Actinomycetota</taxon>
        <taxon>Actinomycetes</taxon>
        <taxon>Pseudonocardiales</taxon>
        <taxon>Pseudonocardiaceae</taxon>
        <taxon>Haloechinothrix</taxon>
    </lineage>
</organism>
<dbReference type="InterPro" id="IPR000835">
    <property type="entry name" value="HTH_MarR-typ"/>
</dbReference>
<dbReference type="InterPro" id="IPR043129">
    <property type="entry name" value="ATPase_NBD"/>
</dbReference>
<keyword evidence="4" id="KW-1185">Reference proteome</keyword>
<evidence type="ECO:0000259" key="2">
    <source>
        <dbReference type="Pfam" id="PF12802"/>
    </source>
</evidence>
<dbReference type="Pfam" id="PF00480">
    <property type="entry name" value="ROK"/>
    <property type="match status" value="1"/>
</dbReference>
<dbReference type="SUPFAM" id="SSF53067">
    <property type="entry name" value="Actin-like ATPase domain"/>
    <property type="match status" value="1"/>
</dbReference>
<dbReference type="InterPro" id="IPR000600">
    <property type="entry name" value="ROK"/>
</dbReference>
<dbReference type="Proteomes" id="UP000198348">
    <property type="component" value="Unassembled WGS sequence"/>
</dbReference>
<keyword evidence="3" id="KW-0418">Kinase</keyword>
<dbReference type="Gene3D" id="1.10.10.10">
    <property type="entry name" value="Winged helix-like DNA-binding domain superfamily/Winged helix DNA-binding domain"/>
    <property type="match status" value="1"/>
</dbReference>
<evidence type="ECO:0000313" key="4">
    <source>
        <dbReference type="Proteomes" id="UP000198348"/>
    </source>
</evidence>
<dbReference type="PANTHER" id="PTHR18964:SF149">
    <property type="entry name" value="BIFUNCTIONAL UDP-N-ACETYLGLUCOSAMINE 2-EPIMERASE_N-ACETYLMANNOSAMINE KINASE"/>
    <property type="match status" value="1"/>
</dbReference>
<dbReference type="InterPro" id="IPR036388">
    <property type="entry name" value="WH-like_DNA-bd_sf"/>
</dbReference>
<name>A0A238VWN5_9PSEU</name>
<proteinExistence type="inferred from homology"/>